<dbReference type="EMBL" id="JACIBY010000022">
    <property type="protein sequence ID" value="MBB3841896.1"/>
    <property type="molecule type" value="Genomic_DNA"/>
</dbReference>
<gene>
    <name evidence="1" type="ORF">FHS57_005925</name>
</gene>
<dbReference type="AlphaFoldDB" id="A0A7W5ZS45"/>
<name>A0A7W5ZS45_9BACT</name>
<organism evidence="1 2">
    <name type="scientific">Runella defluvii</name>
    <dbReference type="NCBI Taxonomy" id="370973"/>
    <lineage>
        <taxon>Bacteria</taxon>
        <taxon>Pseudomonadati</taxon>
        <taxon>Bacteroidota</taxon>
        <taxon>Cytophagia</taxon>
        <taxon>Cytophagales</taxon>
        <taxon>Spirosomataceae</taxon>
        <taxon>Runella</taxon>
    </lineage>
</organism>
<accession>A0A7W5ZS45</accession>
<reference evidence="1 2" key="1">
    <citation type="submission" date="2020-08" db="EMBL/GenBank/DDBJ databases">
        <title>Genomic Encyclopedia of Type Strains, Phase IV (KMG-IV): sequencing the most valuable type-strain genomes for metagenomic binning, comparative biology and taxonomic classification.</title>
        <authorList>
            <person name="Goeker M."/>
        </authorList>
    </citation>
    <scope>NUCLEOTIDE SEQUENCE [LARGE SCALE GENOMIC DNA]</scope>
    <source>
        <strain evidence="1 2">DSM 17976</strain>
    </source>
</reference>
<evidence type="ECO:0000313" key="2">
    <source>
        <dbReference type="Proteomes" id="UP000541352"/>
    </source>
</evidence>
<comment type="caution">
    <text evidence="1">The sequence shown here is derived from an EMBL/GenBank/DDBJ whole genome shotgun (WGS) entry which is preliminary data.</text>
</comment>
<sequence length="64" mass="7547">MFLLKPVHCRTLDTLLMGHKPEFLSESCVTVTQWGLKSIHESLTQPTAVRHPHWNWFTLTLREF</sequence>
<dbReference type="Proteomes" id="UP000541352">
    <property type="component" value="Unassembled WGS sequence"/>
</dbReference>
<protein>
    <submittedName>
        <fullName evidence="1">Uncharacterized protein</fullName>
    </submittedName>
</protein>
<proteinExistence type="predicted"/>
<keyword evidence="2" id="KW-1185">Reference proteome</keyword>
<evidence type="ECO:0000313" key="1">
    <source>
        <dbReference type="EMBL" id="MBB3841896.1"/>
    </source>
</evidence>